<feature type="chain" id="PRO_5019135115" evidence="1">
    <location>
        <begin position="20"/>
        <end position="287"/>
    </location>
</feature>
<sequence>MNGKLLLFLTALFSISAFGQTKIILDKESEEPVPYVNISVSDEKIEFNADESGHFTLPKTDQSKTVLFSAVGYDTASLKVSDMQDTIYLESKPIALNEVVIGSRKKENSLTIKTKKAKKTWSGSGGGMNGSLLHARYIPFNPEYNTTPYIDKVRLKVDAQKKYTFNIRLCSVKPDGSPGDYLYGENILITVDKKQKYAEVDFSKIPIKIPEEGLFIVVEYLTIKENRLSLTGDNDSYPAHMYGYGPPILCEATEAMEGWSYKNGIWIPNPKTANGYAKMVMEITLTD</sequence>
<dbReference type="InterPro" id="IPR008969">
    <property type="entry name" value="CarboxyPept-like_regulatory"/>
</dbReference>
<keyword evidence="1" id="KW-0732">Signal</keyword>
<dbReference type="EMBL" id="JUIW01000007">
    <property type="protein sequence ID" value="RYJ42447.1"/>
    <property type="molecule type" value="Genomic_DNA"/>
</dbReference>
<proteinExistence type="predicted"/>
<keyword evidence="3" id="KW-1185">Reference proteome</keyword>
<dbReference type="SUPFAM" id="SSF49464">
    <property type="entry name" value="Carboxypeptidase regulatory domain-like"/>
    <property type="match status" value="1"/>
</dbReference>
<dbReference type="OrthoDB" id="914976at2"/>
<dbReference type="Proteomes" id="UP000289775">
    <property type="component" value="Unassembled WGS sequence"/>
</dbReference>
<dbReference type="Gene3D" id="2.60.40.1120">
    <property type="entry name" value="Carboxypeptidase-like, regulatory domain"/>
    <property type="match status" value="1"/>
</dbReference>
<accession>A0A444W976</accession>
<dbReference type="Pfam" id="PF13715">
    <property type="entry name" value="CarbopepD_reg_2"/>
    <property type="match status" value="1"/>
</dbReference>
<dbReference type="AlphaFoldDB" id="A0A444W976"/>
<evidence type="ECO:0000256" key="1">
    <source>
        <dbReference type="SAM" id="SignalP"/>
    </source>
</evidence>
<name>A0A444W976_9FLAO</name>
<comment type="caution">
    <text evidence="2">The sequence shown here is derived from an EMBL/GenBank/DDBJ whole genome shotgun (WGS) entry which is preliminary data.</text>
</comment>
<evidence type="ECO:0000313" key="2">
    <source>
        <dbReference type="EMBL" id="RYJ42447.1"/>
    </source>
</evidence>
<gene>
    <name evidence="2" type="ORF">NU09_2233</name>
</gene>
<feature type="signal peptide" evidence="1">
    <location>
        <begin position="1"/>
        <end position="19"/>
    </location>
</feature>
<dbReference type="RefSeq" id="WP_129751348.1">
    <property type="nucleotide sequence ID" value="NZ_JUIW01000007.1"/>
</dbReference>
<reference evidence="2 3" key="1">
    <citation type="submission" date="2014-12" db="EMBL/GenBank/DDBJ databases">
        <title>Genome sequence of Flavobacterium beibuense RSKm HC5.</title>
        <authorList>
            <person name="Kim J.F."/>
            <person name="Song J.Y."/>
            <person name="Kwak M.-J."/>
            <person name="Lee S.-W."/>
        </authorList>
    </citation>
    <scope>NUCLEOTIDE SEQUENCE [LARGE SCALE GENOMIC DNA]</scope>
    <source>
        <strain evidence="2 3">RSKm HC5</strain>
    </source>
</reference>
<protein>
    <submittedName>
        <fullName evidence="2">3-ketoacyl-(Acyl-carrier-protein) reductase</fullName>
    </submittedName>
</protein>
<organism evidence="2 3">
    <name type="scientific">Flavobacterium beibuense</name>
    <dbReference type="NCBI Taxonomy" id="657326"/>
    <lineage>
        <taxon>Bacteria</taxon>
        <taxon>Pseudomonadati</taxon>
        <taxon>Bacteroidota</taxon>
        <taxon>Flavobacteriia</taxon>
        <taxon>Flavobacteriales</taxon>
        <taxon>Flavobacteriaceae</taxon>
        <taxon>Flavobacterium</taxon>
    </lineage>
</organism>
<evidence type="ECO:0000313" key="3">
    <source>
        <dbReference type="Proteomes" id="UP000289775"/>
    </source>
</evidence>